<feature type="region of interest" description="Disordered" evidence="1">
    <location>
        <begin position="135"/>
        <end position="163"/>
    </location>
</feature>
<feature type="region of interest" description="Disordered" evidence="1">
    <location>
        <begin position="168"/>
        <end position="187"/>
    </location>
</feature>
<sequence>MSSGRPEDEDELDDLDDLLDDFAEEVLNKPPGEGAKAPPPPQQQTQQEEASDSVGEQTKKTPQPRLEEDIAEKGGKKSGGLKDMDPDSAIPELDEDFAAKLKLGMDEILGEMENDPEAKKTFEALMAGMAQSTGAEYSGGVNEKQKSTDAEATAPKGFQDTISRTMNRLKESGKEMDEQQSQSGSDQDFLAKMMKELENASGENVDMSNLLDEMLQELSSKEILYEPMKEMNDKYPEWIRKNEASIPKEDLDRYKNQMRIVKEICDKFEDPAYSDEDEACRKYISERMEQMQKAGAPPNELMGDLTSGSIPGFDFNDGGVPKLPDELENCNVQ</sequence>
<dbReference type="PANTHER" id="PTHR12774:SF2">
    <property type="entry name" value="PEROXISOMAL BIOGENESIS FACTOR 19"/>
    <property type="match status" value="1"/>
</dbReference>
<feature type="region of interest" description="Disordered" evidence="1">
    <location>
        <begin position="1"/>
        <end position="93"/>
    </location>
</feature>
<protein>
    <submittedName>
        <fullName evidence="2">Uncharacterized protein</fullName>
    </submittedName>
</protein>
<dbReference type="PANTHER" id="PTHR12774">
    <property type="entry name" value="PEROXISOMAL BIOGENESIS FACTOR 19"/>
    <property type="match status" value="1"/>
</dbReference>
<proteinExistence type="predicted"/>
<feature type="compositionally biased region" description="Acidic residues" evidence="1">
    <location>
        <begin position="7"/>
        <end position="24"/>
    </location>
</feature>
<dbReference type="GO" id="GO:0005778">
    <property type="term" value="C:peroxisomal membrane"/>
    <property type="evidence" value="ECO:0007669"/>
    <property type="project" value="TreeGrafter"/>
</dbReference>
<dbReference type="VEuPathDB" id="FungiDB:TRICI_005513"/>
<dbReference type="Proteomes" id="UP000761534">
    <property type="component" value="Unassembled WGS sequence"/>
</dbReference>
<dbReference type="InterPro" id="IPR006708">
    <property type="entry name" value="Pex19"/>
</dbReference>
<evidence type="ECO:0000256" key="1">
    <source>
        <dbReference type="SAM" id="MobiDB-lite"/>
    </source>
</evidence>
<comment type="caution">
    <text evidence="2">The sequence shown here is derived from an EMBL/GenBank/DDBJ whole genome shotgun (WGS) entry which is preliminary data.</text>
</comment>
<feature type="compositionally biased region" description="Basic and acidic residues" evidence="1">
    <location>
        <begin position="168"/>
        <end position="177"/>
    </location>
</feature>
<feature type="region of interest" description="Disordered" evidence="1">
    <location>
        <begin position="290"/>
        <end position="333"/>
    </location>
</feature>
<evidence type="ECO:0000313" key="3">
    <source>
        <dbReference type="Proteomes" id="UP000761534"/>
    </source>
</evidence>
<evidence type="ECO:0000313" key="2">
    <source>
        <dbReference type="EMBL" id="KAA8904287.1"/>
    </source>
</evidence>
<feature type="compositionally biased region" description="Basic and acidic residues" evidence="1">
    <location>
        <begin position="65"/>
        <end position="85"/>
    </location>
</feature>
<dbReference type="OrthoDB" id="21292at2759"/>
<dbReference type="Pfam" id="PF04614">
    <property type="entry name" value="Pex19"/>
    <property type="match status" value="1"/>
</dbReference>
<dbReference type="AlphaFoldDB" id="A0A642US55"/>
<organism evidence="2 3">
    <name type="scientific">Trichomonascus ciferrii</name>
    <dbReference type="NCBI Taxonomy" id="44093"/>
    <lineage>
        <taxon>Eukaryota</taxon>
        <taxon>Fungi</taxon>
        <taxon>Dikarya</taxon>
        <taxon>Ascomycota</taxon>
        <taxon>Saccharomycotina</taxon>
        <taxon>Dipodascomycetes</taxon>
        <taxon>Dipodascales</taxon>
        <taxon>Trichomonascaceae</taxon>
        <taxon>Trichomonascus</taxon>
        <taxon>Trichomonascus ciferrii complex</taxon>
    </lineage>
</organism>
<dbReference type="InterPro" id="IPR038322">
    <property type="entry name" value="Pex19_C_sf"/>
</dbReference>
<dbReference type="Gene3D" id="1.20.120.900">
    <property type="entry name" value="Pex19, mPTS binding domain"/>
    <property type="match status" value="1"/>
</dbReference>
<name>A0A642US55_9ASCO</name>
<reference evidence="2" key="1">
    <citation type="journal article" date="2019" name="G3 (Bethesda)">
        <title>Genome Assemblies of Two Rare Opportunistic Yeast Pathogens: Diutina rugosa (syn. Candida rugosa) and Trichomonascus ciferrii (syn. Candida ciferrii).</title>
        <authorList>
            <person name="Mixao V."/>
            <person name="Saus E."/>
            <person name="Hansen A.P."/>
            <person name="Lass-Florl C."/>
            <person name="Gabaldon T."/>
        </authorList>
    </citation>
    <scope>NUCLEOTIDE SEQUENCE</scope>
    <source>
        <strain evidence="2">CBS 4856</strain>
    </source>
</reference>
<gene>
    <name evidence="2" type="ORF">TRICI_005513</name>
</gene>
<keyword evidence="3" id="KW-1185">Reference proteome</keyword>
<dbReference type="EMBL" id="SWFS01000431">
    <property type="protein sequence ID" value="KAA8904287.1"/>
    <property type="molecule type" value="Genomic_DNA"/>
</dbReference>
<accession>A0A642US55</accession>
<dbReference type="GO" id="GO:0033328">
    <property type="term" value="F:peroxisome membrane targeting sequence binding"/>
    <property type="evidence" value="ECO:0007669"/>
    <property type="project" value="TreeGrafter"/>
</dbReference>
<dbReference type="GO" id="GO:0045046">
    <property type="term" value="P:protein import into peroxisome membrane"/>
    <property type="evidence" value="ECO:0007669"/>
    <property type="project" value="TreeGrafter"/>
</dbReference>